<dbReference type="EMBL" id="CP002209">
    <property type="protein sequence ID" value="ADN76767.1"/>
    <property type="molecule type" value="Genomic_DNA"/>
</dbReference>
<evidence type="ECO:0000256" key="3">
    <source>
        <dbReference type="ARBA" id="ARBA00022692"/>
    </source>
</evidence>
<feature type="transmembrane region" description="Helical" evidence="6">
    <location>
        <begin position="224"/>
        <end position="246"/>
    </location>
</feature>
<dbReference type="Pfam" id="PF01594">
    <property type="entry name" value="AI-2E_transport"/>
    <property type="match status" value="1"/>
</dbReference>
<dbReference type="OrthoDB" id="9799225at2"/>
<evidence type="ECO:0000256" key="1">
    <source>
        <dbReference type="ARBA" id="ARBA00004141"/>
    </source>
</evidence>
<dbReference type="InterPro" id="IPR002549">
    <property type="entry name" value="AI-2E-like"/>
</dbReference>
<dbReference type="HOGENOM" id="CLU_031275_0_3_6"/>
<name>E1SPF0_FERBD</name>
<keyword evidence="3 6" id="KW-0812">Transmembrane</keyword>
<proteinExistence type="inferred from homology"/>
<dbReference type="GO" id="GO:0016020">
    <property type="term" value="C:membrane"/>
    <property type="evidence" value="ECO:0007669"/>
    <property type="project" value="UniProtKB-SubCell"/>
</dbReference>
<comment type="similarity">
    <text evidence="2">Belongs to the autoinducer-2 exporter (AI-2E) (TC 2.A.86) family.</text>
</comment>
<feature type="transmembrane region" description="Helical" evidence="6">
    <location>
        <begin position="197"/>
        <end position="218"/>
    </location>
</feature>
<evidence type="ECO:0000313" key="7">
    <source>
        <dbReference type="EMBL" id="ADN76767.1"/>
    </source>
</evidence>
<evidence type="ECO:0000256" key="5">
    <source>
        <dbReference type="ARBA" id="ARBA00023136"/>
    </source>
</evidence>
<dbReference type="GeneID" id="67182771"/>
<dbReference type="GO" id="GO:0055085">
    <property type="term" value="P:transmembrane transport"/>
    <property type="evidence" value="ECO:0007669"/>
    <property type="project" value="TreeGrafter"/>
</dbReference>
<dbReference type="PANTHER" id="PTHR21716">
    <property type="entry name" value="TRANSMEMBRANE PROTEIN"/>
    <property type="match status" value="1"/>
</dbReference>
<dbReference type="STRING" id="550540.Fbal_2565"/>
<dbReference type="eggNOG" id="COG0628">
    <property type="taxonomic scope" value="Bacteria"/>
</dbReference>
<keyword evidence="8" id="KW-1185">Reference proteome</keyword>
<dbReference type="PANTHER" id="PTHR21716:SF64">
    <property type="entry name" value="AI-2 TRANSPORT PROTEIN TQSA"/>
    <property type="match status" value="1"/>
</dbReference>
<evidence type="ECO:0000256" key="4">
    <source>
        <dbReference type="ARBA" id="ARBA00022989"/>
    </source>
</evidence>
<feature type="transmembrane region" description="Helical" evidence="6">
    <location>
        <begin position="291"/>
        <end position="313"/>
    </location>
</feature>
<evidence type="ECO:0000256" key="2">
    <source>
        <dbReference type="ARBA" id="ARBA00009773"/>
    </source>
</evidence>
<dbReference type="RefSeq" id="WP_013346073.1">
    <property type="nucleotide sequence ID" value="NC_014541.1"/>
</dbReference>
<evidence type="ECO:0008006" key="9">
    <source>
        <dbReference type="Google" id="ProtNLM"/>
    </source>
</evidence>
<feature type="transmembrane region" description="Helical" evidence="6">
    <location>
        <begin position="12"/>
        <end position="29"/>
    </location>
</feature>
<dbReference type="AlphaFoldDB" id="E1SPF0"/>
<dbReference type="Proteomes" id="UP000006683">
    <property type="component" value="Chromosome"/>
</dbReference>
<organism evidence="7 8">
    <name type="scientific">Ferrimonas balearica (strain DSM 9799 / CCM 4581 / KCTC 23876 / PAT)</name>
    <dbReference type="NCBI Taxonomy" id="550540"/>
    <lineage>
        <taxon>Bacteria</taxon>
        <taxon>Pseudomonadati</taxon>
        <taxon>Pseudomonadota</taxon>
        <taxon>Gammaproteobacteria</taxon>
        <taxon>Alteromonadales</taxon>
        <taxon>Ferrimonadaceae</taxon>
        <taxon>Ferrimonas</taxon>
    </lineage>
</organism>
<keyword evidence="4 6" id="KW-1133">Transmembrane helix</keyword>
<feature type="transmembrane region" description="Helical" evidence="6">
    <location>
        <begin position="253"/>
        <end position="271"/>
    </location>
</feature>
<keyword evidence="5 6" id="KW-0472">Membrane</keyword>
<protein>
    <recommendedName>
        <fullName evidence="9">AI-2 transport protein TqsA</fullName>
    </recommendedName>
</protein>
<dbReference type="NCBIfam" id="NF008930">
    <property type="entry name" value="PRK12287.1"/>
    <property type="match status" value="1"/>
</dbReference>
<comment type="subcellular location">
    <subcellularLocation>
        <location evidence="1">Membrane</location>
        <topology evidence="1">Multi-pass membrane protein</topology>
    </subcellularLocation>
</comment>
<feature type="transmembrane region" description="Helical" evidence="6">
    <location>
        <begin position="35"/>
        <end position="53"/>
    </location>
</feature>
<feature type="transmembrane region" description="Helical" evidence="6">
    <location>
        <begin position="140"/>
        <end position="163"/>
    </location>
</feature>
<feature type="transmembrane region" description="Helical" evidence="6">
    <location>
        <begin position="65"/>
        <end position="89"/>
    </location>
</feature>
<evidence type="ECO:0000256" key="6">
    <source>
        <dbReference type="SAM" id="Phobius"/>
    </source>
</evidence>
<dbReference type="KEGG" id="fbl:Fbal_2565"/>
<reference evidence="7 8" key="1">
    <citation type="journal article" date="2010" name="Stand. Genomic Sci.">
        <title>Complete genome sequence of Ferrimonas balearica type strain (PAT).</title>
        <authorList>
            <person name="Nolan M."/>
            <person name="Sikorski J."/>
            <person name="Davenport K."/>
            <person name="Lucas S."/>
            <person name="Glavina Del Rio T."/>
            <person name="Tice H."/>
            <person name="Cheng J."/>
            <person name="Goodwin L."/>
            <person name="Pitluck S."/>
            <person name="Liolios K."/>
            <person name="Ivanova N."/>
            <person name="Mavromatis K."/>
            <person name="Ovchinnikova G."/>
            <person name="Pati A."/>
            <person name="Chen A."/>
            <person name="Palaniappan K."/>
            <person name="Land M."/>
            <person name="Hauser L."/>
            <person name="Chang Y."/>
            <person name="Jeffries C."/>
            <person name="Tapia R."/>
            <person name="Brettin T."/>
            <person name="Detter J."/>
            <person name="Han C."/>
            <person name="Yasawong M."/>
            <person name="Rohde M."/>
            <person name="Tindall B."/>
            <person name="Goker M."/>
            <person name="Woyke T."/>
            <person name="Bristow J."/>
            <person name="Eisen J."/>
            <person name="Markowitz V."/>
            <person name="Hugenholtz P."/>
            <person name="Kyrpides N."/>
            <person name="Klenk H."/>
            <person name="Lapidus A."/>
        </authorList>
    </citation>
    <scope>NUCLEOTIDE SEQUENCE [LARGE SCALE GENOMIC DNA]</scope>
    <source>
        <strain evidence="8">DSM 9799 / CCM 4581 / KCTC 23876 / PAT</strain>
    </source>
</reference>
<sequence>MSPASLNQGSVALRTAVFLAATMVVLAGIKSASAIVVPFLLALFIAIICSPLVRGLMRLKLPRSVAIFAVMAFVILAGTWIATLVGSSINDFTRQLPEYRAQLTEAFGVVLEKANQFNISTDQLKEQFDPGRLMSVATNIVSSLGGLMTNMLLIVLTVVFMLFESAGLNRKLHYALDDPQMRLKQIDRFLESVNRYLAIKTVVSLGTGIICGLGLYLIGVDYFLLWGLVAFLFNYIPNIGSIIAAIPPVALALIQLGVGPAAGVAGLYVAVNMVMGNLVEPRMMGRSLGLSTLVVFLSLIFWGWLLGSVGMLLSVPLTMIVKIALESSQGGRWAAVLLEGDPQVVSQPMVAQADGEARESDS</sequence>
<evidence type="ECO:0000313" key="8">
    <source>
        <dbReference type="Proteomes" id="UP000006683"/>
    </source>
</evidence>
<accession>E1SPF0</accession>
<gene>
    <name evidence="7" type="ordered locus">Fbal_2565</name>
</gene>